<evidence type="ECO:0000256" key="3">
    <source>
        <dbReference type="ARBA" id="ARBA00022840"/>
    </source>
</evidence>
<keyword evidence="2" id="KW-0547">Nucleotide-binding</keyword>
<keyword evidence="1" id="KW-0436">Ligase</keyword>
<feature type="region of interest" description="Disordered" evidence="4">
    <location>
        <begin position="270"/>
        <end position="299"/>
    </location>
</feature>
<dbReference type="SUPFAM" id="SSF52374">
    <property type="entry name" value="Nucleotidylyl transferase"/>
    <property type="match status" value="1"/>
</dbReference>
<dbReference type="Proteomes" id="UP000292082">
    <property type="component" value="Unassembled WGS sequence"/>
</dbReference>
<sequence length="444" mass="47862">MEGKTRLNFFCGVATVVTKLFNVIEKDIRRALLPRWLTRDLLLLHLQLQNLFIVPTARDPRTSLALSSRNAYLSSHELEDAAPALCAALQAAKSGSEANASKADCIARAGAVIEETKCKLRDSADICLDYIDMNAPESSEALNVDEQAGTMHVERVRPQRTRAPNTGCPGTQGAHSDFTEPISAQPQQRFSGMTLPVAEFLANNVFCLLDNHKDDSKLISARAFGNWIKDLPNLLGGPSIWIAFLPFLTTPAVYVFGTMSSLGRHEHESPITLLPVPDGETEQESAMDSLHDHHDQHDDDAEVAALSGTTATSSTSPSSARDVTLKALAQASQALAREIFRTSRDSATTPSDIRPVPYHISPGTVLPPIVLLNASVPPLSKNMLYSASPNGSGAWGPSPALRSSRHKLAEDRNDAMVDPTAPPGTRDPSAAFRHLVPGAGDCQR</sequence>
<dbReference type="PANTHER" id="PTHR21299">
    <property type="entry name" value="CYTIDYLATE KINASE/PANTOATE-BETA-ALANINE LIGASE"/>
    <property type="match status" value="1"/>
</dbReference>
<evidence type="ECO:0000313" key="5">
    <source>
        <dbReference type="EMBL" id="TBU51557.1"/>
    </source>
</evidence>
<evidence type="ECO:0008006" key="7">
    <source>
        <dbReference type="Google" id="ProtNLM"/>
    </source>
</evidence>
<dbReference type="STRING" id="114155.A0A4Q9PE85"/>
<dbReference type="InterPro" id="IPR042176">
    <property type="entry name" value="Pantoate_ligase_C"/>
</dbReference>
<proteinExistence type="predicted"/>
<name>A0A4Q9PE85_9APHY</name>
<keyword evidence="3" id="KW-0067">ATP-binding</keyword>
<evidence type="ECO:0000313" key="6">
    <source>
        <dbReference type="Proteomes" id="UP000292082"/>
    </source>
</evidence>
<feature type="region of interest" description="Disordered" evidence="4">
    <location>
        <begin position="389"/>
        <end position="444"/>
    </location>
</feature>
<dbReference type="PANTHER" id="PTHR21299:SF1">
    <property type="entry name" value="PANTOATE--BETA-ALANINE LIGASE"/>
    <property type="match status" value="1"/>
</dbReference>
<evidence type="ECO:0000256" key="4">
    <source>
        <dbReference type="SAM" id="MobiDB-lite"/>
    </source>
</evidence>
<dbReference type="Gene3D" id="3.30.1300.10">
    <property type="entry name" value="Pantoate-beta-alanine ligase, C-terminal domain"/>
    <property type="match status" value="1"/>
</dbReference>
<evidence type="ECO:0000256" key="1">
    <source>
        <dbReference type="ARBA" id="ARBA00022598"/>
    </source>
</evidence>
<dbReference type="InterPro" id="IPR003721">
    <property type="entry name" value="Pantoate_ligase"/>
</dbReference>
<reference evidence="5 6" key="1">
    <citation type="submission" date="2019-01" db="EMBL/GenBank/DDBJ databases">
        <title>Draft genome sequences of three monokaryotic isolates of the white-rot basidiomycete fungus Dichomitus squalens.</title>
        <authorList>
            <consortium name="DOE Joint Genome Institute"/>
            <person name="Lopez S.C."/>
            <person name="Andreopoulos B."/>
            <person name="Pangilinan J."/>
            <person name="Lipzen A."/>
            <person name="Riley R."/>
            <person name="Ahrendt S."/>
            <person name="Ng V."/>
            <person name="Barry K."/>
            <person name="Daum C."/>
            <person name="Grigoriev I.V."/>
            <person name="Hilden K.S."/>
            <person name="Makela M.R."/>
            <person name="de Vries R.P."/>
        </authorList>
    </citation>
    <scope>NUCLEOTIDE SEQUENCE [LARGE SCALE GENOMIC DNA]</scope>
    <source>
        <strain evidence="5 6">CBS 464.89</strain>
    </source>
</reference>
<evidence type="ECO:0000256" key="2">
    <source>
        <dbReference type="ARBA" id="ARBA00022741"/>
    </source>
</evidence>
<protein>
    <recommendedName>
        <fullName evidence="7">Pantoate-activating enzyme</fullName>
    </recommendedName>
</protein>
<keyword evidence="6" id="KW-1185">Reference proteome</keyword>
<dbReference type="EMBL" id="ML145308">
    <property type="protein sequence ID" value="TBU51557.1"/>
    <property type="molecule type" value="Genomic_DNA"/>
</dbReference>
<dbReference type="GO" id="GO:0005524">
    <property type="term" value="F:ATP binding"/>
    <property type="evidence" value="ECO:0007669"/>
    <property type="project" value="UniProtKB-KW"/>
</dbReference>
<accession>A0A4Q9PE85</accession>
<dbReference type="GO" id="GO:0015940">
    <property type="term" value="P:pantothenate biosynthetic process"/>
    <property type="evidence" value="ECO:0007669"/>
    <property type="project" value="InterPro"/>
</dbReference>
<dbReference type="AlphaFoldDB" id="A0A4Q9PE85"/>
<dbReference type="Pfam" id="PF02569">
    <property type="entry name" value="Pantoate_ligase"/>
    <property type="match status" value="1"/>
</dbReference>
<organism evidence="5 6">
    <name type="scientific">Dichomitus squalens</name>
    <dbReference type="NCBI Taxonomy" id="114155"/>
    <lineage>
        <taxon>Eukaryota</taxon>
        <taxon>Fungi</taxon>
        <taxon>Dikarya</taxon>
        <taxon>Basidiomycota</taxon>
        <taxon>Agaricomycotina</taxon>
        <taxon>Agaricomycetes</taxon>
        <taxon>Polyporales</taxon>
        <taxon>Polyporaceae</taxon>
        <taxon>Dichomitus</taxon>
    </lineage>
</organism>
<dbReference type="GO" id="GO:0004592">
    <property type="term" value="F:pantoate-beta-alanine ligase activity"/>
    <property type="evidence" value="ECO:0007669"/>
    <property type="project" value="InterPro"/>
</dbReference>
<gene>
    <name evidence="5" type="ORF">BD310DRAFT_982507</name>
</gene>